<dbReference type="RefSeq" id="XP_004349082.1">
    <property type="nucleotide sequence ID" value="XM_004349032.2"/>
</dbReference>
<evidence type="ECO:0000313" key="2">
    <source>
        <dbReference type="Proteomes" id="UP000008743"/>
    </source>
</evidence>
<dbReference type="EMBL" id="KE346362">
    <property type="protein sequence ID" value="KJE91154.1"/>
    <property type="molecule type" value="Genomic_DNA"/>
</dbReference>
<evidence type="ECO:0000313" key="1">
    <source>
        <dbReference type="EMBL" id="KJE91154.1"/>
    </source>
</evidence>
<protein>
    <submittedName>
        <fullName evidence="1">Uncharacterized protein</fullName>
    </submittedName>
</protein>
<sequence length="484" mass="52485">MSLSPTGSQAIITNEKAARRSSSSLLKGATTDSIVNDAYVRIHRPLSRPAIDMNDIVIVSLTSVKLNRLYSTSVVRVPGRRSGVIVTSINGQEQTIGWRKFIKQDSEVFRHPQILYFGRLGKNNPLPTKVIVMETDSEIAQKALEASKTMFQGLGAVGSIVPGVGSQISRGFDVATALAENLAGLVLDDLELRFDGALGEFDSSGILVHEGDHHVSRFSTMVQSPKAVTPKLQKSMSSEDLASKDLFSPDADFDIQVTLKLERLPRSSRPPFTVAIVLSAIQLNLPGLRKPLANKQNQILSFDVTFGAGKLSSTYDFEAPLLNGKARAGDVFGIDNKVLYLGPWGEGLPFNASATVLKRKHLLYMDGLLQKASAFGTGFVAPEHAEDVGTYVSKGVQGVRSVVGQYLRGAKPIDLQSGVMLLDHESDDKFTLRSNTSVASRSVDFDTPFSMVLSNANAHTQVDQKAGNNLLEVIVHLEVRRLLN</sequence>
<dbReference type="InParanoid" id="A0A0D2X1P2"/>
<dbReference type="AlphaFoldDB" id="A0A0D2X1P2"/>
<organism evidence="1 2">
    <name type="scientific">Capsaspora owczarzaki (strain ATCC 30864)</name>
    <dbReference type="NCBI Taxonomy" id="595528"/>
    <lineage>
        <taxon>Eukaryota</taxon>
        <taxon>Filasterea</taxon>
        <taxon>Capsaspora</taxon>
    </lineage>
</organism>
<proteinExistence type="predicted"/>
<reference evidence="2" key="1">
    <citation type="submission" date="2011-02" db="EMBL/GenBank/DDBJ databases">
        <title>The Genome Sequence of Capsaspora owczarzaki ATCC 30864.</title>
        <authorList>
            <person name="Russ C."/>
            <person name="Cuomo C."/>
            <person name="Burger G."/>
            <person name="Gray M.W."/>
            <person name="Holland P.W.H."/>
            <person name="King N."/>
            <person name="Lang F.B.F."/>
            <person name="Roger A.J."/>
            <person name="Ruiz-Trillo I."/>
            <person name="Young S.K."/>
            <person name="Zeng Q."/>
            <person name="Gargeya S."/>
            <person name="Alvarado L."/>
            <person name="Berlin A."/>
            <person name="Chapman S.B."/>
            <person name="Chen Z."/>
            <person name="Freedman E."/>
            <person name="Gellesch M."/>
            <person name="Goldberg J."/>
            <person name="Griggs A."/>
            <person name="Gujja S."/>
            <person name="Heilman E."/>
            <person name="Heiman D."/>
            <person name="Howarth C."/>
            <person name="Mehta T."/>
            <person name="Neiman D."/>
            <person name="Pearson M."/>
            <person name="Roberts A."/>
            <person name="Saif S."/>
            <person name="Shea T."/>
            <person name="Shenoy N."/>
            <person name="Sisk P."/>
            <person name="Stolte C."/>
            <person name="Sykes S."/>
            <person name="White J."/>
            <person name="Yandava C."/>
            <person name="Haas B."/>
            <person name="Nusbaum C."/>
            <person name="Birren B."/>
        </authorList>
    </citation>
    <scope>NUCLEOTIDE SEQUENCE</scope>
    <source>
        <strain evidence="2">ATCC 30864</strain>
    </source>
</reference>
<gene>
    <name evidence="1" type="ORF">CAOG_002332</name>
</gene>
<accession>A0A0D2X1P2</accession>
<keyword evidence="2" id="KW-1185">Reference proteome</keyword>
<dbReference type="Proteomes" id="UP000008743">
    <property type="component" value="Unassembled WGS sequence"/>
</dbReference>
<name>A0A0D2X1P2_CAPO3</name>